<name>A0ABW1WF85_9BACL</name>
<evidence type="ECO:0000313" key="3">
    <source>
        <dbReference type="Proteomes" id="UP001596267"/>
    </source>
</evidence>
<feature type="transmembrane region" description="Helical" evidence="1">
    <location>
        <begin position="37"/>
        <end position="56"/>
    </location>
</feature>
<dbReference type="RefSeq" id="WP_253076720.1">
    <property type="nucleotide sequence ID" value="NZ_JAMXWN010000011.1"/>
</dbReference>
<organism evidence="2 3">
    <name type="scientific">Sporolactobacillus kofuensis</name>
    <dbReference type="NCBI Taxonomy" id="269672"/>
    <lineage>
        <taxon>Bacteria</taxon>
        <taxon>Bacillati</taxon>
        <taxon>Bacillota</taxon>
        <taxon>Bacilli</taxon>
        <taxon>Bacillales</taxon>
        <taxon>Sporolactobacillaceae</taxon>
        <taxon>Sporolactobacillus</taxon>
    </lineage>
</organism>
<evidence type="ECO:0000313" key="2">
    <source>
        <dbReference type="EMBL" id="MFC6387233.1"/>
    </source>
</evidence>
<dbReference type="PANTHER" id="PTHR37814:SF1">
    <property type="entry name" value="MEMBRANE PROTEIN"/>
    <property type="match status" value="1"/>
</dbReference>
<feature type="transmembrane region" description="Helical" evidence="1">
    <location>
        <begin position="320"/>
        <end position="338"/>
    </location>
</feature>
<sequence length="343" mass="37616">MRKKLIGILQVAATFIGTVIGAGFASGREILQFFTQYQAFGTIGSLLSGALIAWIGTKMMLYARRIDAYSFNDLTSALFGDRIGALIQSLLFFIIFGITGVMLAGSGAVFQEQLGWERQIGILVAVLISFMFLLKGVRGLLFVNSLVVPLMIGFVLMTFWANRAGVPYFTKSGPVSWFIPAINYAAFNLSTALVVLVPLAKEFKDEQVLKYGGWLGGAGLGLLLFLSHLMMVGKSDLFFYELPMAELVRPLGETMRLAFIAVIFGEILTTFVGNIFGLSRQLHSVVPKILTVRKSMILLTIGAFMIAQIGYGALVATLYPLYGALCAFIFIYMCWVRLPQKNA</sequence>
<feature type="transmembrane region" description="Helical" evidence="1">
    <location>
        <begin position="211"/>
        <end position="231"/>
    </location>
</feature>
<keyword evidence="1" id="KW-0812">Transmembrane</keyword>
<keyword evidence="1" id="KW-0472">Membrane</keyword>
<gene>
    <name evidence="2" type="ORF">ACFP7A_11510</name>
</gene>
<keyword evidence="3" id="KW-1185">Reference proteome</keyword>
<feature type="transmembrane region" description="Helical" evidence="1">
    <location>
        <begin position="141"/>
        <end position="161"/>
    </location>
</feature>
<proteinExistence type="predicted"/>
<reference evidence="3" key="1">
    <citation type="journal article" date="2019" name="Int. J. Syst. Evol. Microbiol.">
        <title>The Global Catalogue of Microorganisms (GCM) 10K type strain sequencing project: providing services to taxonomists for standard genome sequencing and annotation.</title>
        <authorList>
            <consortium name="The Broad Institute Genomics Platform"/>
            <consortium name="The Broad Institute Genome Sequencing Center for Infectious Disease"/>
            <person name="Wu L."/>
            <person name="Ma J."/>
        </authorList>
    </citation>
    <scope>NUCLEOTIDE SEQUENCE [LARGE SCALE GENOMIC DNA]</scope>
    <source>
        <strain evidence="3">CCUG 42001</strain>
    </source>
</reference>
<keyword evidence="1" id="KW-1133">Transmembrane helix</keyword>
<comment type="caution">
    <text evidence="2">The sequence shown here is derived from an EMBL/GenBank/DDBJ whole genome shotgun (WGS) entry which is preliminary data.</text>
</comment>
<dbReference type="InterPro" id="IPR038728">
    <property type="entry name" value="YkvI-like"/>
</dbReference>
<feature type="transmembrane region" description="Helical" evidence="1">
    <location>
        <begin position="296"/>
        <end position="314"/>
    </location>
</feature>
<feature type="transmembrane region" description="Helical" evidence="1">
    <location>
        <begin position="116"/>
        <end position="134"/>
    </location>
</feature>
<evidence type="ECO:0000256" key="1">
    <source>
        <dbReference type="SAM" id="Phobius"/>
    </source>
</evidence>
<dbReference type="PANTHER" id="PTHR37814">
    <property type="entry name" value="CONSERVED MEMBRANE PROTEIN"/>
    <property type="match status" value="1"/>
</dbReference>
<feature type="transmembrane region" description="Helical" evidence="1">
    <location>
        <begin position="181"/>
        <end position="199"/>
    </location>
</feature>
<dbReference type="Proteomes" id="UP001596267">
    <property type="component" value="Unassembled WGS sequence"/>
</dbReference>
<feature type="transmembrane region" description="Helical" evidence="1">
    <location>
        <begin position="257"/>
        <end position="276"/>
    </location>
</feature>
<protein>
    <submittedName>
        <fullName evidence="2">Transporter</fullName>
    </submittedName>
</protein>
<feature type="transmembrane region" description="Helical" evidence="1">
    <location>
        <begin position="90"/>
        <end position="110"/>
    </location>
</feature>
<dbReference type="EMBL" id="JBHSTQ010000011">
    <property type="protein sequence ID" value="MFC6387233.1"/>
    <property type="molecule type" value="Genomic_DNA"/>
</dbReference>
<accession>A0ABW1WF85</accession>